<comment type="caution">
    <text evidence="2">The sequence shown here is derived from an EMBL/GenBank/DDBJ whole genome shotgun (WGS) entry which is preliminary data.</text>
</comment>
<evidence type="ECO:0000259" key="1">
    <source>
        <dbReference type="PROSITE" id="PS50943"/>
    </source>
</evidence>
<name>A0A926RVI9_9BACL</name>
<dbReference type="Pfam" id="PF01381">
    <property type="entry name" value="HTH_3"/>
    <property type="match status" value="1"/>
</dbReference>
<dbReference type="Proteomes" id="UP000661691">
    <property type="component" value="Unassembled WGS sequence"/>
</dbReference>
<dbReference type="CDD" id="cd00093">
    <property type="entry name" value="HTH_XRE"/>
    <property type="match status" value="1"/>
</dbReference>
<dbReference type="PROSITE" id="PS50943">
    <property type="entry name" value="HTH_CROC1"/>
    <property type="match status" value="1"/>
</dbReference>
<dbReference type="SMART" id="SM00530">
    <property type="entry name" value="HTH_XRE"/>
    <property type="match status" value="1"/>
</dbReference>
<dbReference type="AlphaFoldDB" id="A0A926RVI9"/>
<evidence type="ECO:0000313" key="2">
    <source>
        <dbReference type="EMBL" id="MBD1373892.1"/>
    </source>
</evidence>
<dbReference type="Gene3D" id="1.10.260.40">
    <property type="entry name" value="lambda repressor-like DNA-binding domains"/>
    <property type="match status" value="1"/>
</dbReference>
<feature type="domain" description="HTH cro/C1-type" evidence="1">
    <location>
        <begin position="32"/>
        <end position="94"/>
    </location>
</feature>
<proteinExistence type="predicted"/>
<sequence>MNKLVCLILIPFSHYFVGIGEDNLIYHYGLTIREGRELLGLTQAQLAEKWPQSGGGTGVSLNYVSDVERGIKNITDLKTLRLLCKILEIPLWKVGLSDFNPFNPYSISPFEVNQYGIIKLTDCAIDRISDYKNCLLDAKGDCFISGTSMIHLSEDSSEILKDKLLYGKVHLLILNPDWIKYHYILLSFIENEEDKKIFHYEIRNSIRKIIQFRKSLPIELRERLHLKTYHTVFPYIITGFENDTDGKIVFEITDYIPEKNRPRFTVQKTSDNNAIYAQVKRKFFSLWHNKSVTEELNA</sequence>
<dbReference type="SUPFAM" id="SSF47413">
    <property type="entry name" value="lambda repressor-like DNA-binding domains"/>
    <property type="match status" value="1"/>
</dbReference>
<keyword evidence="3" id="KW-1185">Reference proteome</keyword>
<dbReference type="InterPro" id="IPR010982">
    <property type="entry name" value="Lambda_DNA-bd_dom_sf"/>
</dbReference>
<reference evidence="2" key="1">
    <citation type="submission" date="2020-09" db="EMBL/GenBank/DDBJ databases">
        <title>A novel bacterium of genus Hazenella, isolated from South China Sea.</title>
        <authorList>
            <person name="Huang H."/>
            <person name="Mo K."/>
            <person name="Hu Y."/>
        </authorList>
    </citation>
    <scope>NUCLEOTIDE SEQUENCE</scope>
    <source>
        <strain evidence="2">IB182357</strain>
    </source>
</reference>
<evidence type="ECO:0000313" key="3">
    <source>
        <dbReference type="Proteomes" id="UP000661691"/>
    </source>
</evidence>
<protein>
    <submittedName>
        <fullName evidence="2">Helix-turn-helix transcriptional regulator</fullName>
    </submittedName>
</protein>
<dbReference type="EMBL" id="JACXAH010000044">
    <property type="protein sequence ID" value="MBD1373892.1"/>
    <property type="molecule type" value="Genomic_DNA"/>
</dbReference>
<accession>A0A926RVI9</accession>
<dbReference type="GO" id="GO:0003677">
    <property type="term" value="F:DNA binding"/>
    <property type="evidence" value="ECO:0007669"/>
    <property type="project" value="InterPro"/>
</dbReference>
<organism evidence="2 3">
    <name type="scientific">Polycladospora coralii</name>
    <dbReference type="NCBI Taxonomy" id="2771432"/>
    <lineage>
        <taxon>Bacteria</taxon>
        <taxon>Bacillati</taxon>
        <taxon>Bacillota</taxon>
        <taxon>Bacilli</taxon>
        <taxon>Bacillales</taxon>
        <taxon>Thermoactinomycetaceae</taxon>
        <taxon>Polycladospora</taxon>
    </lineage>
</organism>
<dbReference type="InterPro" id="IPR001387">
    <property type="entry name" value="Cro/C1-type_HTH"/>
</dbReference>
<gene>
    <name evidence="2" type="ORF">IC620_16225</name>
</gene>